<gene>
    <name evidence="3" type="ORF">CP523_15565</name>
    <name evidence="4" type="ORF">NH397_08045</name>
</gene>
<keyword evidence="6" id="KW-1185">Reference proteome</keyword>
<sequence length="298" mass="34371">MDHKYLKDVKNGEKIESCLMVMKILSIEDNSIIAYIGDKTSEVKAIITYKDSTPKVGEVIMVKGIFKSPFKVEAIKKIEKFDVYTYIPSVKRPVEDIIKELDEITRDEFKSPEVIAINDYFFKNEEFLKKFKMAIGGVYHHHNYLGGLAEHTLNVTYLAKVFAHRYDCRYKELAILGAKLHDIGKVREMYYGGPFGYTLEGEMEGHIVIGVSMLEDAFRENKEMYSDEFKERLKGIIVQHHGKLEYGSPKSPKSQESFIVHYADYVDATLNKVDIISQGINPGQWTDYERRIEGRLLL</sequence>
<dbReference type="SMART" id="SM00471">
    <property type="entry name" value="HDc"/>
    <property type="match status" value="1"/>
</dbReference>
<dbReference type="KEGG" id="csep:CP523_15565"/>
<dbReference type="PANTHER" id="PTHR37294:SF1">
    <property type="entry name" value="3'-5' EXORIBONUCLEASE YHAM"/>
    <property type="match status" value="1"/>
</dbReference>
<evidence type="ECO:0000259" key="2">
    <source>
        <dbReference type="PROSITE" id="PS51831"/>
    </source>
</evidence>
<evidence type="ECO:0000313" key="5">
    <source>
        <dbReference type="Proteomes" id="UP000280586"/>
    </source>
</evidence>
<accession>A0A9N7JN92</accession>
<dbReference type="Proteomes" id="UP001055437">
    <property type="component" value="Chromosome"/>
</dbReference>
<evidence type="ECO:0000313" key="4">
    <source>
        <dbReference type="EMBL" id="USS02353.1"/>
    </source>
</evidence>
<dbReference type="AlphaFoldDB" id="A0A9N7JN92"/>
<dbReference type="Proteomes" id="UP000280586">
    <property type="component" value="Chromosome"/>
</dbReference>
<organism evidence="3 5">
    <name type="scientific">Clostridium septicum</name>
    <dbReference type="NCBI Taxonomy" id="1504"/>
    <lineage>
        <taxon>Bacteria</taxon>
        <taxon>Bacillati</taxon>
        <taxon>Bacillota</taxon>
        <taxon>Clostridia</taxon>
        <taxon>Eubacteriales</taxon>
        <taxon>Clostridiaceae</taxon>
        <taxon>Clostridium</taxon>
    </lineage>
</organism>
<dbReference type="GO" id="GO:0031125">
    <property type="term" value="P:rRNA 3'-end processing"/>
    <property type="evidence" value="ECO:0007669"/>
    <property type="project" value="TreeGrafter"/>
</dbReference>
<keyword evidence="1" id="KW-0378">Hydrolase</keyword>
<dbReference type="EMBL" id="CP023671">
    <property type="protein sequence ID" value="AYE35738.1"/>
    <property type="molecule type" value="Genomic_DNA"/>
</dbReference>
<reference evidence="4" key="2">
    <citation type="submission" date="2022-06" db="EMBL/GenBank/DDBJ databases">
        <authorList>
            <person name="Holder M.E."/>
            <person name="Ajami N.J."/>
            <person name="Petrosino J.F."/>
        </authorList>
    </citation>
    <scope>NUCLEOTIDE SEQUENCE</scope>
    <source>
        <strain evidence="4">RMA 8861</strain>
    </source>
</reference>
<dbReference type="GO" id="GO:0016787">
    <property type="term" value="F:hydrolase activity"/>
    <property type="evidence" value="ECO:0007669"/>
    <property type="project" value="UniProtKB-KW"/>
</dbReference>
<evidence type="ECO:0000313" key="6">
    <source>
        <dbReference type="Proteomes" id="UP001055437"/>
    </source>
</evidence>
<name>A0A9N7JN92_CLOSE</name>
<dbReference type="Pfam" id="PF01966">
    <property type="entry name" value="HD"/>
    <property type="match status" value="1"/>
</dbReference>
<reference evidence="3 5" key="1">
    <citation type="submission" date="2017-09" db="EMBL/GenBank/DDBJ databases">
        <authorList>
            <person name="Thomas P."/>
            <person name="Seyboldt C."/>
        </authorList>
    </citation>
    <scope>NUCLEOTIDE SEQUENCE [LARGE SCALE GENOMIC DNA]</scope>
    <source>
        <strain evidence="3 5">DSM 7534</strain>
    </source>
</reference>
<dbReference type="NCBIfam" id="TIGR00277">
    <property type="entry name" value="HDIG"/>
    <property type="match status" value="1"/>
</dbReference>
<dbReference type="SUPFAM" id="SSF109604">
    <property type="entry name" value="HD-domain/PDEase-like"/>
    <property type="match status" value="1"/>
</dbReference>
<dbReference type="RefSeq" id="WP_066678693.1">
    <property type="nucleotide sequence ID" value="NZ_CABMIZ010000050.1"/>
</dbReference>
<dbReference type="GeneID" id="303562107"/>
<feature type="domain" description="HD" evidence="2">
    <location>
        <begin position="148"/>
        <end position="269"/>
    </location>
</feature>
<proteinExistence type="predicted"/>
<dbReference type="InterPro" id="IPR006675">
    <property type="entry name" value="HDIG_dom"/>
</dbReference>
<dbReference type="InterPro" id="IPR003607">
    <property type="entry name" value="HD/PDEase_dom"/>
</dbReference>
<dbReference type="InterPro" id="IPR006674">
    <property type="entry name" value="HD_domain"/>
</dbReference>
<dbReference type="PANTHER" id="PTHR37294">
    <property type="entry name" value="3'-5' EXORIBONUCLEASE YHAM"/>
    <property type="match status" value="1"/>
</dbReference>
<protein>
    <submittedName>
        <fullName evidence="3">HD domain-containing protein</fullName>
    </submittedName>
</protein>
<dbReference type="PROSITE" id="PS51831">
    <property type="entry name" value="HD"/>
    <property type="match status" value="1"/>
</dbReference>
<dbReference type="CDD" id="cd00077">
    <property type="entry name" value="HDc"/>
    <property type="match status" value="1"/>
</dbReference>
<evidence type="ECO:0000313" key="3">
    <source>
        <dbReference type="EMBL" id="AYE35738.1"/>
    </source>
</evidence>
<dbReference type="InterPro" id="IPR050798">
    <property type="entry name" value="YhaM_exoribonuc/phosphodiest"/>
</dbReference>
<dbReference type="OrthoDB" id="9778453at2"/>
<evidence type="ECO:0000256" key="1">
    <source>
        <dbReference type="ARBA" id="ARBA00022801"/>
    </source>
</evidence>
<dbReference type="Gene3D" id="1.10.3210.10">
    <property type="entry name" value="Hypothetical protein af1432"/>
    <property type="match status" value="1"/>
</dbReference>
<dbReference type="EMBL" id="CP099799">
    <property type="protein sequence ID" value="USS02353.1"/>
    <property type="molecule type" value="Genomic_DNA"/>
</dbReference>